<keyword evidence="1" id="KW-0472">Membrane</keyword>
<feature type="transmembrane region" description="Helical" evidence="1">
    <location>
        <begin position="149"/>
        <end position="169"/>
    </location>
</feature>
<keyword evidence="1" id="KW-1133">Transmembrane helix</keyword>
<evidence type="ECO:0000256" key="1">
    <source>
        <dbReference type="SAM" id="Phobius"/>
    </source>
</evidence>
<evidence type="ECO:0000313" key="2">
    <source>
        <dbReference type="EMBL" id="ODV54496.1"/>
    </source>
</evidence>
<reference evidence="2 3" key="1">
    <citation type="submission" date="2016-09" db="EMBL/GenBank/DDBJ databases">
        <title>Draft genome sequence of the soil isolate, Lysinibacillus fusiformis M5, a potential hypoxanthine producer.</title>
        <authorList>
            <person name="Gallegos-Monterrosa R."/>
            <person name="Maroti G."/>
            <person name="Balint B."/>
            <person name="Kovacs A.T."/>
        </authorList>
    </citation>
    <scope>NUCLEOTIDE SEQUENCE [LARGE SCALE GENOMIC DNA]</scope>
    <source>
        <strain evidence="2 3">M5</strain>
    </source>
</reference>
<organism evidence="2 3">
    <name type="scientific">Lysinibacillus fusiformis</name>
    <dbReference type="NCBI Taxonomy" id="28031"/>
    <lineage>
        <taxon>Bacteria</taxon>
        <taxon>Bacillati</taxon>
        <taxon>Bacillota</taxon>
        <taxon>Bacilli</taxon>
        <taxon>Bacillales</taxon>
        <taxon>Bacillaceae</taxon>
        <taxon>Lysinibacillus</taxon>
    </lineage>
</organism>
<dbReference type="OrthoDB" id="9784784at2"/>
<feature type="transmembrane region" description="Helical" evidence="1">
    <location>
        <begin position="99"/>
        <end position="129"/>
    </location>
</feature>
<sequence length="229" mass="25447">MLNLMRLEMKKYHLGTYFKSAMFANFIILGFMFMILFISKVEGEVDIANYEMALSVIDSFVRAVFIIFAATLIAKLIIGEYKFKTITLAFMYPVSRKKLIAAKLAIVMLFTFSAIIVSNVLITTIFCIVSDKFDLIPDVLSNTLIMQHIPSVLMNAIAASGMALIPLYFGMRKYSIPATIISSILIVSLTSSNTGNFTLNDIIIIPISLAIIGISIAYLAIRNIEKVDV</sequence>
<feature type="transmembrane region" description="Helical" evidence="1">
    <location>
        <begin position="174"/>
        <end position="190"/>
    </location>
</feature>
<feature type="transmembrane region" description="Helical" evidence="1">
    <location>
        <begin position="59"/>
        <end position="78"/>
    </location>
</feature>
<feature type="transmembrane region" description="Helical" evidence="1">
    <location>
        <begin position="21"/>
        <end position="39"/>
    </location>
</feature>
<proteinExistence type="predicted"/>
<name>A0A1E4R1Z9_9BACI</name>
<evidence type="ECO:0000313" key="3">
    <source>
        <dbReference type="Proteomes" id="UP000094784"/>
    </source>
</evidence>
<comment type="caution">
    <text evidence="2">The sequence shown here is derived from an EMBL/GenBank/DDBJ whole genome shotgun (WGS) entry which is preliminary data.</text>
</comment>
<dbReference type="EMBL" id="MECQ01000001">
    <property type="protein sequence ID" value="ODV54496.1"/>
    <property type="molecule type" value="Genomic_DNA"/>
</dbReference>
<dbReference type="Proteomes" id="UP000094784">
    <property type="component" value="Unassembled WGS sequence"/>
</dbReference>
<dbReference type="Pfam" id="PF12730">
    <property type="entry name" value="ABC2_membrane_4"/>
    <property type="match status" value="1"/>
</dbReference>
<feature type="transmembrane region" description="Helical" evidence="1">
    <location>
        <begin position="202"/>
        <end position="221"/>
    </location>
</feature>
<keyword evidence="1" id="KW-0812">Transmembrane</keyword>
<dbReference type="RefSeq" id="WP_069479780.1">
    <property type="nucleotide sequence ID" value="NZ_KV766182.1"/>
</dbReference>
<gene>
    <name evidence="2" type="ORF">BG258_00680</name>
</gene>
<protein>
    <recommendedName>
        <fullName evidence="4">ABC transporter permease</fullName>
    </recommendedName>
</protein>
<accession>A0A1E4R1Z9</accession>
<dbReference type="AlphaFoldDB" id="A0A1E4R1Z9"/>
<evidence type="ECO:0008006" key="4">
    <source>
        <dbReference type="Google" id="ProtNLM"/>
    </source>
</evidence>